<proteinExistence type="inferred from homology"/>
<evidence type="ECO:0000313" key="8">
    <source>
        <dbReference type="Proteomes" id="UP000221168"/>
    </source>
</evidence>
<accession>A0A2G1QN34</accession>
<dbReference type="Proteomes" id="UP000221168">
    <property type="component" value="Unassembled WGS sequence"/>
</dbReference>
<comment type="similarity">
    <text evidence="1">Belongs to the enoyl-CoA hydratase/isomerase family.</text>
</comment>
<name>A0A2G1QN34_9HYPH</name>
<dbReference type="Pfam" id="PF00378">
    <property type="entry name" value="ECH_1"/>
    <property type="match status" value="1"/>
</dbReference>
<evidence type="ECO:0000256" key="6">
    <source>
        <dbReference type="ARBA" id="ARBA00040545"/>
    </source>
</evidence>
<evidence type="ECO:0000313" key="7">
    <source>
        <dbReference type="EMBL" id="PHP66933.1"/>
    </source>
</evidence>
<dbReference type="CDD" id="cd06558">
    <property type="entry name" value="crotonase-like"/>
    <property type="match status" value="1"/>
</dbReference>
<evidence type="ECO:0000256" key="3">
    <source>
        <dbReference type="ARBA" id="ARBA00022946"/>
    </source>
</evidence>
<dbReference type="NCBIfam" id="NF006008">
    <property type="entry name" value="PRK08139.1"/>
    <property type="match status" value="1"/>
</dbReference>
<evidence type="ECO:0000256" key="2">
    <source>
        <dbReference type="ARBA" id="ARBA00022832"/>
    </source>
</evidence>
<gene>
    <name evidence="7" type="ORF">CSC94_12235</name>
</gene>
<organism evidence="7 8">
    <name type="scientific">Zhengella mangrovi</name>
    <dbReference type="NCBI Taxonomy" id="1982044"/>
    <lineage>
        <taxon>Bacteria</taxon>
        <taxon>Pseudomonadati</taxon>
        <taxon>Pseudomonadota</taxon>
        <taxon>Alphaproteobacteria</taxon>
        <taxon>Hyphomicrobiales</taxon>
        <taxon>Notoacmeibacteraceae</taxon>
        <taxon>Zhengella</taxon>
    </lineage>
</organism>
<dbReference type="InterPro" id="IPR029045">
    <property type="entry name" value="ClpP/crotonase-like_dom_sf"/>
</dbReference>
<keyword evidence="2" id="KW-0276">Fatty acid metabolism</keyword>
<dbReference type="Gene3D" id="3.90.226.10">
    <property type="entry name" value="2-enoyl-CoA Hydratase, Chain A, domain 1"/>
    <property type="match status" value="1"/>
</dbReference>
<protein>
    <recommendedName>
        <fullName evidence="6">Enoyl-CoA hydratase domain-containing protein 3, mitochondrial</fullName>
    </recommendedName>
</protein>
<reference evidence="7 8" key="1">
    <citation type="submission" date="2017-10" db="EMBL/GenBank/DDBJ databases">
        <title>Sedimentibacterium mangrovi gen. nov., sp. nov., a novel member of family Phyllobacteriacea isolated from mangrove sediment.</title>
        <authorList>
            <person name="Liao H."/>
            <person name="Tian Y."/>
        </authorList>
    </citation>
    <scope>NUCLEOTIDE SEQUENCE [LARGE SCALE GENOMIC DNA]</scope>
    <source>
        <strain evidence="7 8">X9-2-2</strain>
    </source>
</reference>
<evidence type="ECO:0000256" key="1">
    <source>
        <dbReference type="ARBA" id="ARBA00005254"/>
    </source>
</evidence>
<keyword evidence="8" id="KW-1185">Reference proteome</keyword>
<dbReference type="InterPro" id="IPR052377">
    <property type="entry name" value="Mitochondrial_ECH-domain"/>
</dbReference>
<sequence>MTAQAQKATKAAPELIRTHRAGKVLTIELDNPPAHSLSSTVIAKLHATLDEARLDRGVNVIVLAASGKIFCAGHDLKEMKAHRTSDDDGGRLFLETLFHACSAMMKAVVRHPKPIIAKVDGIATAAGCQLVASCDLAIASDRSTFCTPGVNLGGFCSTPMVALSRNIGRKHAMEMLLTGEMIDAQAARDFGLVNRVVPADYLDQVVDKYAAAIASKSPVAIARGKQAFYEQADMRLSEAYDYANRVMVDGFMTHDSDEGLAAFFEKREAEWKGE</sequence>
<dbReference type="PANTHER" id="PTHR43602">
    <property type="match status" value="1"/>
</dbReference>
<dbReference type="SUPFAM" id="SSF52096">
    <property type="entry name" value="ClpP/crotonase"/>
    <property type="match status" value="1"/>
</dbReference>
<dbReference type="Gene3D" id="1.10.12.10">
    <property type="entry name" value="Lyase 2-enoyl-coa Hydratase, Chain A, domain 2"/>
    <property type="match status" value="1"/>
</dbReference>
<comment type="caution">
    <text evidence="7">The sequence shown here is derived from an EMBL/GenBank/DDBJ whole genome shotgun (WGS) entry which is preliminary data.</text>
</comment>
<dbReference type="InterPro" id="IPR001753">
    <property type="entry name" value="Enoyl-CoA_hydra/iso"/>
</dbReference>
<dbReference type="GO" id="GO:0006631">
    <property type="term" value="P:fatty acid metabolic process"/>
    <property type="evidence" value="ECO:0007669"/>
    <property type="project" value="UniProtKB-KW"/>
</dbReference>
<dbReference type="PANTHER" id="PTHR43602:SF1">
    <property type="entry name" value="ENOYL-COA HYDRATASE DOMAIN-CONTAINING PROTEIN 3, MITOCHONDRIAL"/>
    <property type="match status" value="1"/>
</dbReference>
<dbReference type="GO" id="GO:0016836">
    <property type="term" value="F:hydro-lyase activity"/>
    <property type="evidence" value="ECO:0007669"/>
    <property type="project" value="TreeGrafter"/>
</dbReference>
<evidence type="ECO:0000256" key="5">
    <source>
        <dbReference type="ARBA" id="ARBA00037410"/>
    </source>
</evidence>
<dbReference type="RefSeq" id="WP_099306700.1">
    <property type="nucleotide sequence ID" value="NZ_PDVP01000006.1"/>
</dbReference>
<dbReference type="AlphaFoldDB" id="A0A2G1QN34"/>
<evidence type="ECO:0000256" key="4">
    <source>
        <dbReference type="ARBA" id="ARBA00023098"/>
    </source>
</evidence>
<keyword evidence="3" id="KW-0809">Transit peptide</keyword>
<dbReference type="EMBL" id="PDVP01000006">
    <property type="protein sequence ID" value="PHP66933.1"/>
    <property type="molecule type" value="Genomic_DNA"/>
</dbReference>
<comment type="function">
    <text evidence="5">May play a role in fatty acid biosynthesis and insulin sensitivity.</text>
</comment>
<dbReference type="OrthoDB" id="9775794at2"/>
<keyword evidence="4" id="KW-0443">Lipid metabolism</keyword>
<dbReference type="InterPro" id="IPR014748">
    <property type="entry name" value="Enoyl-CoA_hydra_C"/>
</dbReference>